<evidence type="ECO:0000256" key="1">
    <source>
        <dbReference type="SAM" id="MobiDB-lite"/>
    </source>
</evidence>
<protein>
    <submittedName>
        <fullName evidence="2">Uncharacterized protein</fullName>
    </submittedName>
</protein>
<proteinExistence type="predicted"/>
<reference evidence="2 3" key="1">
    <citation type="submission" date="2017-12" db="EMBL/GenBank/DDBJ databases">
        <title>Isolation and characterization of estrogens degradatiion strain Microbacterium hominis SJTG1.</title>
        <authorList>
            <person name="Xiong W."/>
            <person name="Yin C."/>
            <person name="Zheng D."/>
            <person name="Liang R."/>
        </authorList>
    </citation>
    <scope>NUCLEOTIDE SEQUENCE [LARGE SCALE GENOMIC DNA]</scope>
    <source>
        <strain evidence="2 3">SJTG1</strain>
    </source>
</reference>
<dbReference type="KEGG" id="mhos:CXR34_04275"/>
<gene>
    <name evidence="2" type="ORF">CXR34_04275</name>
</gene>
<feature type="region of interest" description="Disordered" evidence="1">
    <location>
        <begin position="54"/>
        <end position="73"/>
    </location>
</feature>
<evidence type="ECO:0000313" key="2">
    <source>
        <dbReference type="EMBL" id="AUG28764.1"/>
    </source>
</evidence>
<dbReference type="RefSeq" id="WP_101305692.1">
    <property type="nucleotide sequence ID" value="NZ_CP025299.1"/>
</dbReference>
<dbReference type="Proteomes" id="UP000233276">
    <property type="component" value="Chromosome"/>
</dbReference>
<evidence type="ECO:0000313" key="3">
    <source>
        <dbReference type="Proteomes" id="UP000233276"/>
    </source>
</evidence>
<name>A0A2K9DSG5_9MICO</name>
<dbReference type="EMBL" id="CP025299">
    <property type="protein sequence ID" value="AUG28764.1"/>
    <property type="molecule type" value="Genomic_DNA"/>
</dbReference>
<dbReference type="AlphaFoldDB" id="A0A2K9DSG5"/>
<sequence>MTYRFKARVAPSNRNSDYGYDVTVLADTASEAMRKATALASYSDGRANVWIRGADEIEPQPQPAVQDHTDGGS</sequence>
<organism evidence="2 3">
    <name type="scientific">Microbacterium hominis</name>
    <dbReference type="NCBI Taxonomy" id="162426"/>
    <lineage>
        <taxon>Bacteria</taxon>
        <taxon>Bacillati</taxon>
        <taxon>Actinomycetota</taxon>
        <taxon>Actinomycetes</taxon>
        <taxon>Micrococcales</taxon>
        <taxon>Microbacteriaceae</taxon>
        <taxon>Microbacterium</taxon>
    </lineage>
</organism>
<accession>A0A2K9DSG5</accession>